<comment type="similarity">
    <text evidence="2 7 8">Belongs to the GPI family.</text>
</comment>
<evidence type="ECO:0000313" key="10">
    <source>
        <dbReference type="Proteomes" id="UP000069632"/>
    </source>
</evidence>
<dbReference type="HAMAP" id="MF_00473">
    <property type="entry name" value="G6P_isomerase"/>
    <property type="match status" value="1"/>
</dbReference>
<comment type="pathway">
    <text evidence="1 7 8">Carbohydrate degradation; glycolysis; D-glyceraldehyde 3-phosphate and glycerone phosphate from D-glucose: step 2/4.</text>
</comment>
<evidence type="ECO:0000256" key="7">
    <source>
        <dbReference type="HAMAP-Rule" id="MF_00473"/>
    </source>
</evidence>
<evidence type="ECO:0000256" key="1">
    <source>
        <dbReference type="ARBA" id="ARBA00004926"/>
    </source>
</evidence>
<comment type="subcellular location">
    <subcellularLocation>
        <location evidence="7">Cytoplasm</location>
    </subcellularLocation>
</comment>
<evidence type="ECO:0000256" key="5">
    <source>
        <dbReference type="ARBA" id="ARBA00023235"/>
    </source>
</evidence>
<accession>A0A128EIY0</accession>
<dbReference type="GO" id="GO:0004347">
    <property type="term" value="F:glucose-6-phosphate isomerase activity"/>
    <property type="evidence" value="ECO:0007669"/>
    <property type="project" value="UniProtKB-UniRule"/>
</dbReference>
<feature type="active site" evidence="7">
    <location>
        <position position="279"/>
    </location>
</feature>
<dbReference type="InterPro" id="IPR046348">
    <property type="entry name" value="SIS_dom_sf"/>
</dbReference>
<dbReference type="GO" id="GO:0005829">
    <property type="term" value="C:cytosol"/>
    <property type="evidence" value="ECO:0007669"/>
    <property type="project" value="TreeGrafter"/>
</dbReference>
<dbReference type="InterPro" id="IPR035476">
    <property type="entry name" value="SIS_PGI_1"/>
</dbReference>
<evidence type="ECO:0000256" key="2">
    <source>
        <dbReference type="ARBA" id="ARBA00006604"/>
    </source>
</evidence>
<dbReference type="PANTHER" id="PTHR11469:SF1">
    <property type="entry name" value="GLUCOSE-6-PHOSPHATE ISOMERASE"/>
    <property type="match status" value="1"/>
</dbReference>
<dbReference type="RefSeq" id="WP_075531764.1">
    <property type="nucleotide sequence ID" value="NZ_CP053844.1"/>
</dbReference>
<dbReference type="InterPro" id="IPR001672">
    <property type="entry name" value="G6P_Isomerase"/>
</dbReference>
<dbReference type="InterPro" id="IPR035482">
    <property type="entry name" value="SIS_PGI_2"/>
</dbReference>
<dbReference type="CDD" id="cd05015">
    <property type="entry name" value="SIS_PGI_1"/>
    <property type="match status" value="1"/>
</dbReference>
<dbReference type="GO" id="GO:0051156">
    <property type="term" value="P:glucose 6-phosphate metabolic process"/>
    <property type="evidence" value="ECO:0007669"/>
    <property type="project" value="TreeGrafter"/>
</dbReference>
<keyword evidence="5 7" id="KW-0413">Isomerase</keyword>
<dbReference type="AlphaFoldDB" id="A0A128EIY0"/>
<dbReference type="PROSITE" id="PS51463">
    <property type="entry name" value="P_GLUCOSE_ISOMERASE_3"/>
    <property type="match status" value="1"/>
</dbReference>
<keyword evidence="4 7" id="KW-0324">Glycolysis</keyword>
<proteinExistence type="inferred from homology"/>
<comment type="function">
    <text evidence="7">Catalyzes the reversible isomerization of glucose-6-phosphate to fructose-6-phosphate.</text>
</comment>
<dbReference type="GO" id="GO:0006094">
    <property type="term" value="P:gluconeogenesis"/>
    <property type="evidence" value="ECO:0007669"/>
    <property type="project" value="UniProtKB-UniRule"/>
</dbReference>
<comment type="catalytic activity">
    <reaction evidence="6 7 8">
        <text>alpha-D-glucose 6-phosphate = beta-D-fructose 6-phosphate</text>
        <dbReference type="Rhea" id="RHEA:11816"/>
        <dbReference type="ChEBI" id="CHEBI:57634"/>
        <dbReference type="ChEBI" id="CHEBI:58225"/>
        <dbReference type="EC" id="5.3.1.9"/>
    </reaction>
</comment>
<organism evidence="9 10">
    <name type="scientific">Campylobacter geochelonis</name>
    <dbReference type="NCBI Taxonomy" id="1780362"/>
    <lineage>
        <taxon>Bacteria</taxon>
        <taxon>Pseudomonadati</taxon>
        <taxon>Campylobacterota</taxon>
        <taxon>Epsilonproteobacteria</taxon>
        <taxon>Campylobacterales</taxon>
        <taxon>Campylobacteraceae</taxon>
        <taxon>Campylobacter</taxon>
    </lineage>
</organism>
<name>A0A128EIY0_9BACT</name>
<dbReference type="NCBIfam" id="NF003016">
    <property type="entry name" value="PRK03868.1"/>
    <property type="match status" value="1"/>
</dbReference>
<feature type="active site" evidence="7">
    <location>
        <position position="394"/>
    </location>
</feature>
<evidence type="ECO:0000256" key="3">
    <source>
        <dbReference type="ARBA" id="ARBA00022432"/>
    </source>
</evidence>
<dbReference type="PANTHER" id="PTHR11469">
    <property type="entry name" value="GLUCOSE-6-PHOSPHATE ISOMERASE"/>
    <property type="match status" value="1"/>
</dbReference>
<sequence length="404" mass="45477">MLRNSLKFSLVDKEKLKDSREKILKEIESGEIGYFHLSKIAKDTILQTREFVQKHKFKNLVVVGMGGSSLGVKAVVGLLEENYPNSPKIYFLDNLDSYSCKKVLDNIVFKDTLFIISSKTGTTIETISIFKYIVAKFSVLNLGENFIFITDKDSSLEKFGKECGVEIFHIPQNVGGRFSVFSAVGLVPFEMMGFDTLALIKGEEACKSDFLKDDFILQKAYHYATHRNAKINVVFSYLDKFESFNQWYVQLWAESLGKKKIYERVGLTPVGLIGSRDQHSFLQLIMDGIKDKTVTFLSVKASKNSEKIPNLKFAYMGSCDFVNGMGIDEVLNYQAQATMQAVVNEGVSVDSLEFDTLDEWHVGYLLSYYELLTSAVGAILGINTYDQPGVEIGKRILKNIILKG</sequence>
<dbReference type="GO" id="GO:0006096">
    <property type="term" value="P:glycolytic process"/>
    <property type="evidence" value="ECO:0007669"/>
    <property type="project" value="UniProtKB-UniRule"/>
</dbReference>
<dbReference type="GO" id="GO:0048029">
    <property type="term" value="F:monosaccharide binding"/>
    <property type="evidence" value="ECO:0007669"/>
    <property type="project" value="TreeGrafter"/>
</dbReference>
<dbReference type="UniPathway" id="UPA00109">
    <property type="reaction ID" value="UER00181"/>
</dbReference>
<dbReference type="EC" id="5.3.1.9" evidence="7"/>
<reference evidence="9 10" key="1">
    <citation type="submission" date="2016-02" db="EMBL/GenBank/DDBJ databases">
        <authorList>
            <consortium name="Pathogen Informatics"/>
        </authorList>
    </citation>
    <scope>NUCLEOTIDE SEQUENCE [LARGE SCALE GENOMIC DNA]</scope>
    <source>
        <strain evidence="9 10">RC20</strain>
    </source>
</reference>
<dbReference type="GO" id="GO:0097367">
    <property type="term" value="F:carbohydrate derivative binding"/>
    <property type="evidence" value="ECO:0007669"/>
    <property type="project" value="InterPro"/>
</dbReference>
<evidence type="ECO:0000256" key="8">
    <source>
        <dbReference type="RuleBase" id="RU000612"/>
    </source>
</evidence>
<gene>
    <name evidence="7 9" type="primary">pgi</name>
    <name evidence="9" type="ORF">ERS672216_01005</name>
</gene>
<dbReference type="PROSITE" id="PS00174">
    <property type="entry name" value="P_GLUCOSE_ISOMERASE_2"/>
    <property type="match status" value="1"/>
</dbReference>
<dbReference type="InterPro" id="IPR018189">
    <property type="entry name" value="Phosphoglucose_isomerase_CS"/>
</dbReference>
<evidence type="ECO:0000256" key="6">
    <source>
        <dbReference type="ARBA" id="ARBA00029321"/>
    </source>
</evidence>
<dbReference type="Gene3D" id="3.40.50.10490">
    <property type="entry name" value="Glucose-6-phosphate isomerase like protein, domain 1"/>
    <property type="match status" value="2"/>
</dbReference>
<evidence type="ECO:0000256" key="4">
    <source>
        <dbReference type="ARBA" id="ARBA00023152"/>
    </source>
</evidence>
<evidence type="ECO:0000313" key="9">
    <source>
        <dbReference type="EMBL" id="CZE47661.1"/>
    </source>
</evidence>
<dbReference type="SUPFAM" id="SSF53697">
    <property type="entry name" value="SIS domain"/>
    <property type="match status" value="1"/>
</dbReference>
<comment type="pathway">
    <text evidence="7">Carbohydrate biosynthesis; gluconeogenesis.</text>
</comment>
<dbReference type="Proteomes" id="UP000069632">
    <property type="component" value="Unassembled WGS sequence"/>
</dbReference>
<keyword evidence="3 7" id="KW-0312">Gluconeogenesis</keyword>
<protein>
    <recommendedName>
        <fullName evidence="7">Glucose-6-phosphate isomerase</fullName>
        <shortName evidence="7">GPI</shortName>
        <ecNumber evidence="7">5.3.1.9</ecNumber>
    </recommendedName>
    <alternativeName>
        <fullName evidence="7">Phosphoglucose isomerase</fullName>
        <shortName evidence="7">PGI</shortName>
    </alternativeName>
    <alternativeName>
        <fullName evidence="7">Phosphohexose isomerase</fullName>
        <shortName evidence="7">PHI</shortName>
    </alternativeName>
</protein>
<dbReference type="EMBL" id="FIZP01000003">
    <property type="protein sequence ID" value="CZE47661.1"/>
    <property type="molecule type" value="Genomic_DNA"/>
</dbReference>
<keyword evidence="7" id="KW-0963">Cytoplasm</keyword>
<dbReference type="UniPathway" id="UPA00138"/>
<feature type="active site" description="Proton donor" evidence="7">
    <location>
        <position position="254"/>
    </location>
</feature>
<dbReference type="OrthoDB" id="140919at2"/>
<dbReference type="PRINTS" id="PR00662">
    <property type="entry name" value="G6PISOMERASE"/>
</dbReference>
<keyword evidence="10" id="KW-1185">Reference proteome</keyword>
<dbReference type="CDD" id="cd05016">
    <property type="entry name" value="SIS_PGI_2"/>
    <property type="match status" value="1"/>
</dbReference>
<dbReference type="Pfam" id="PF00342">
    <property type="entry name" value="PGI"/>
    <property type="match status" value="1"/>
</dbReference>